<accession>A0A8J2I4R6</accession>
<dbReference type="Proteomes" id="UP000676310">
    <property type="component" value="Unassembled WGS sequence"/>
</dbReference>
<evidence type="ECO:0000313" key="1">
    <source>
        <dbReference type="EMBL" id="CAG5156410.1"/>
    </source>
</evidence>
<name>A0A8J2I4R6_9PLEO</name>
<sequence length="88" mass="9188">MLTISASAAPTASGPLICGTIYLQGGKTQVMYGDACYGITGKAVSATVYDACGCDFSQWDTCDAGKLKERSITGVPITKAKGFWCNLH</sequence>
<organism evidence="1 2">
    <name type="scientific">Alternaria atra</name>
    <dbReference type="NCBI Taxonomy" id="119953"/>
    <lineage>
        <taxon>Eukaryota</taxon>
        <taxon>Fungi</taxon>
        <taxon>Dikarya</taxon>
        <taxon>Ascomycota</taxon>
        <taxon>Pezizomycotina</taxon>
        <taxon>Dothideomycetes</taxon>
        <taxon>Pleosporomycetidae</taxon>
        <taxon>Pleosporales</taxon>
        <taxon>Pleosporineae</taxon>
        <taxon>Pleosporaceae</taxon>
        <taxon>Alternaria</taxon>
        <taxon>Alternaria sect. Ulocladioides</taxon>
    </lineage>
</organism>
<dbReference type="GeneID" id="67015850"/>
<reference evidence="1" key="1">
    <citation type="submission" date="2021-05" db="EMBL/GenBank/DDBJ databases">
        <authorList>
            <person name="Stam R."/>
        </authorList>
    </citation>
    <scope>NUCLEOTIDE SEQUENCE</scope>
    <source>
        <strain evidence="1">CS162</strain>
    </source>
</reference>
<comment type="caution">
    <text evidence="1">The sequence shown here is derived from an EMBL/GenBank/DDBJ whole genome shotgun (WGS) entry which is preliminary data.</text>
</comment>
<protein>
    <submittedName>
        <fullName evidence="1">Uncharacterized protein</fullName>
    </submittedName>
</protein>
<evidence type="ECO:0000313" key="2">
    <source>
        <dbReference type="Proteomes" id="UP000676310"/>
    </source>
</evidence>
<keyword evidence="2" id="KW-1185">Reference proteome</keyword>
<proteinExistence type="predicted"/>
<dbReference type="OrthoDB" id="3680413at2759"/>
<dbReference type="AlphaFoldDB" id="A0A8J2I4R6"/>
<dbReference type="EMBL" id="CAJRGZ010000017">
    <property type="protein sequence ID" value="CAG5156410.1"/>
    <property type="molecule type" value="Genomic_DNA"/>
</dbReference>
<gene>
    <name evidence="1" type="ORF">ALTATR162_LOCUS4208</name>
</gene>
<dbReference type="RefSeq" id="XP_043167753.1">
    <property type="nucleotide sequence ID" value="XM_043311818.1"/>
</dbReference>